<dbReference type="Pfam" id="PF01235">
    <property type="entry name" value="Na_Ala_symp"/>
    <property type="match status" value="1"/>
</dbReference>
<evidence type="ECO:0000256" key="1">
    <source>
        <dbReference type="ARBA" id="ARBA00004651"/>
    </source>
</evidence>
<feature type="transmembrane region" description="Helical" evidence="8">
    <location>
        <begin position="14"/>
        <end position="33"/>
    </location>
</feature>
<evidence type="ECO:0000313" key="9">
    <source>
        <dbReference type="EMBL" id="RLL13839.1"/>
    </source>
</evidence>
<evidence type="ECO:0000256" key="4">
    <source>
        <dbReference type="ARBA" id="ARBA00022475"/>
    </source>
</evidence>
<evidence type="ECO:0000256" key="8">
    <source>
        <dbReference type="RuleBase" id="RU363064"/>
    </source>
</evidence>
<dbReference type="Proteomes" id="UP000276301">
    <property type="component" value="Unassembled WGS sequence"/>
</dbReference>
<evidence type="ECO:0000256" key="5">
    <source>
        <dbReference type="ARBA" id="ARBA00022692"/>
    </source>
</evidence>
<reference evidence="9 10" key="1">
    <citation type="submission" date="2018-10" db="EMBL/GenBank/DDBJ databases">
        <title>Anaerotruncus faecis sp. nov., isolated from human feces.</title>
        <authorList>
            <person name="Wang Y.-J."/>
        </authorList>
    </citation>
    <scope>NUCLEOTIDE SEQUENCE [LARGE SCALE GENOMIC DNA]</scope>
    <source>
        <strain evidence="9 10">22A2-44</strain>
    </source>
</reference>
<keyword evidence="7 8" id="KW-0472">Membrane</keyword>
<proteinExistence type="inferred from homology"/>
<keyword evidence="10" id="KW-1185">Reference proteome</keyword>
<feature type="transmembrane region" description="Helical" evidence="8">
    <location>
        <begin position="98"/>
        <end position="119"/>
    </location>
</feature>
<feature type="transmembrane region" description="Helical" evidence="8">
    <location>
        <begin position="149"/>
        <end position="167"/>
    </location>
</feature>
<name>A0A498CRW1_9FIRM</name>
<dbReference type="InterPro" id="IPR001463">
    <property type="entry name" value="Na/Ala_symport"/>
</dbReference>
<dbReference type="RefSeq" id="WP_121586059.1">
    <property type="nucleotide sequence ID" value="NZ_DBGFRH010000015.1"/>
</dbReference>
<feature type="transmembrane region" description="Helical" evidence="8">
    <location>
        <begin position="239"/>
        <end position="263"/>
    </location>
</feature>
<feature type="transmembrane region" description="Helical" evidence="8">
    <location>
        <begin position="308"/>
        <end position="332"/>
    </location>
</feature>
<sequence length="480" mass="52363">MDFLVNGIQAVANFLWGTPMTIALLGIGIYMTIKFKFKYQFSLKFMFQNSIGKLFKKGEKGEGTISSFAAGCTALASTVGVGNIAGVATAVTMGGPGAIVWMWVAGLVGMSTKAAEIILGQRYRVRYKSSNEFMCERAFVVRDAMGWKVGGFLVGLWCVISGPWSNLTQSEAFTNSIHEAFGIDKRFILAFLGITVFITVAGGLKRISAVAEKAVPFMAILYIVACVGILVIFHDRIPAAFGSIFSHAFTPIAGVGGFAGATVRDAVRYGLARGMYSNDAGTGLGIVLHAPARTDHPVRQSAWAWGEIFVDTIVICTMTALTLIITNSYIDYGDITSGQLSTISFRMAYGEWGAYLMAIILGFFVWTTIIALFYSCEKSLNFCLGKRRLTPVLKYAHICYYVLPLVFLSTLDVAAIWALQDLISAVFILLTVTLIIGNRKEIMRLFHDFFDNYLPALKRGENPEPVIYGEVVDDEASAKA</sequence>
<comment type="caution">
    <text evidence="9">The sequence shown here is derived from an EMBL/GenBank/DDBJ whole genome shotgun (WGS) entry which is preliminary data.</text>
</comment>
<evidence type="ECO:0000256" key="6">
    <source>
        <dbReference type="ARBA" id="ARBA00022989"/>
    </source>
</evidence>
<feature type="transmembrane region" description="Helical" evidence="8">
    <location>
        <begin position="65"/>
        <end position="86"/>
    </location>
</feature>
<gene>
    <name evidence="9" type="ORF">D4A47_02830</name>
</gene>
<evidence type="ECO:0000313" key="10">
    <source>
        <dbReference type="Proteomes" id="UP000276301"/>
    </source>
</evidence>
<dbReference type="PANTHER" id="PTHR30330:SF3">
    <property type="entry name" value="TRANSCRIPTIONAL REGULATOR, LRP FAMILY"/>
    <property type="match status" value="1"/>
</dbReference>
<dbReference type="AlphaFoldDB" id="A0A498CRW1"/>
<accession>A0A498CRW1</accession>
<dbReference type="PRINTS" id="PR00175">
    <property type="entry name" value="NAALASMPORT"/>
</dbReference>
<evidence type="ECO:0000256" key="2">
    <source>
        <dbReference type="ARBA" id="ARBA00009261"/>
    </source>
</evidence>
<dbReference type="GO" id="GO:0005886">
    <property type="term" value="C:plasma membrane"/>
    <property type="evidence" value="ECO:0007669"/>
    <property type="project" value="UniProtKB-SubCell"/>
</dbReference>
<dbReference type="Gene3D" id="1.20.1740.10">
    <property type="entry name" value="Amino acid/polyamine transporter I"/>
    <property type="match status" value="1"/>
</dbReference>
<comment type="subcellular location">
    <subcellularLocation>
        <location evidence="1 8">Cell membrane</location>
        <topology evidence="1 8">Multi-pass membrane protein</topology>
    </subcellularLocation>
</comment>
<dbReference type="GO" id="GO:0005283">
    <property type="term" value="F:amino acid:sodium symporter activity"/>
    <property type="evidence" value="ECO:0007669"/>
    <property type="project" value="InterPro"/>
</dbReference>
<protein>
    <submittedName>
        <fullName evidence="9">Sodium:alanine symporter family protein</fullName>
    </submittedName>
</protein>
<feature type="transmembrane region" description="Helical" evidence="8">
    <location>
        <begin position="395"/>
        <end position="411"/>
    </location>
</feature>
<evidence type="ECO:0000256" key="3">
    <source>
        <dbReference type="ARBA" id="ARBA00022448"/>
    </source>
</evidence>
<dbReference type="EMBL" id="RCHT01000002">
    <property type="protein sequence ID" value="RLL13839.1"/>
    <property type="molecule type" value="Genomic_DNA"/>
</dbReference>
<organism evidence="9 10">
    <name type="scientific">Anaerotruncus massiliensis</name>
    <name type="common">ex Liu et al. 2021</name>
    <dbReference type="NCBI Taxonomy" id="2321404"/>
    <lineage>
        <taxon>Bacteria</taxon>
        <taxon>Bacillati</taxon>
        <taxon>Bacillota</taxon>
        <taxon>Clostridia</taxon>
        <taxon>Eubacteriales</taxon>
        <taxon>Oscillospiraceae</taxon>
        <taxon>Anaerotruncus</taxon>
    </lineage>
</organism>
<keyword evidence="8" id="KW-0769">Symport</keyword>
<keyword evidence="3 8" id="KW-0813">Transport</keyword>
<keyword evidence="6 8" id="KW-1133">Transmembrane helix</keyword>
<feature type="transmembrane region" description="Helical" evidence="8">
    <location>
        <begin position="216"/>
        <end position="233"/>
    </location>
</feature>
<feature type="transmembrane region" description="Helical" evidence="8">
    <location>
        <begin position="187"/>
        <end position="204"/>
    </location>
</feature>
<keyword evidence="5 8" id="KW-0812">Transmembrane</keyword>
<evidence type="ECO:0000256" key="7">
    <source>
        <dbReference type="ARBA" id="ARBA00023136"/>
    </source>
</evidence>
<dbReference type="PANTHER" id="PTHR30330">
    <property type="entry name" value="AGSS FAMILY TRANSPORTER, SODIUM-ALANINE"/>
    <property type="match status" value="1"/>
</dbReference>
<feature type="transmembrane region" description="Helical" evidence="8">
    <location>
        <begin position="352"/>
        <end position="374"/>
    </location>
</feature>
<feature type="transmembrane region" description="Helical" evidence="8">
    <location>
        <begin position="417"/>
        <end position="437"/>
    </location>
</feature>
<comment type="similarity">
    <text evidence="2 8">Belongs to the alanine or glycine:cation symporter (AGCS) (TC 2.A.25) family.</text>
</comment>
<dbReference type="NCBIfam" id="TIGR00835">
    <property type="entry name" value="agcS"/>
    <property type="match status" value="1"/>
</dbReference>
<keyword evidence="4 8" id="KW-1003">Cell membrane</keyword>